<feature type="transmembrane region" description="Helical" evidence="1">
    <location>
        <begin position="7"/>
        <end position="25"/>
    </location>
</feature>
<dbReference type="RefSeq" id="WP_229569702.1">
    <property type="nucleotide sequence ID" value="NZ_AP025226.1"/>
</dbReference>
<protein>
    <submittedName>
        <fullName evidence="2">Uncharacterized protein</fullName>
    </submittedName>
</protein>
<feature type="transmembrane region" description="Helical" evidence="1">
    <location>
        <begin position="133"/>
        <end position="151"/>
    </location>
</feature>
<dbReference type="KEGG" id="scas:SACC_24030"/>
<keyword evidence="1" id="KW-0812">Transmembrane</keyword>
<feature type="transmembrane region" description="Helical" evidence="1">
    <location>
        <begin position="215"/>
        <end position="234"/>
    </location>
</feature>
<accession>A0AAQ4CUA5</accession>
<dbReference type="GeneID" id="68867125"/>
<feature type="transmembrane region" description="Helical" evidence="1">
    <location>
        <begin position="107"/>
        <end position="126"/>
    </location>
</feature>
<keyword evidence="1" id="KW-0472">Membrane</keyword>
<dbReference type="Proteomes" id="UP001319921">
    <property type="component" value="Chromosome"/>
</dbReference>
<dbReference type="EMBL" id="AP025226">
    <property type="protein sequence ID" value="BDB99386.1"/>
    <property type="molecule type" value="Genomic_DNA"/>
</dbReference>
<organism evidence="2 3">
    <name type="scientific">Saccharolobus caldissimus</name>
    <dbReference type="NCBI Taxonomy" id="1702097"/>
    <lineage>
        <taxon>Archaea</taxon>
        <taxon>Thermoproteota</taxon>
        <taxon>Thermoprotei</taxon>
        <taxon>Sulfolobales</taxon>
        <taxon>Sulfolobaceae</taxon>
        <taxon>Saccharolobus</taxon>
    </lineage>
</organism>
<reference evidence="2 3" key="1">
    <citation type="journal article" date="2022" name="Microbiol. Resour. Announc.">
        <title>Complete Genome Sequence of the Hyperthermophilic and Acidophilic Archaeon Saccharolobus caldissimus Strain HS-3T.</title>
        <authorList>
            <person name="Sakai H.D."/>
            <person name="Kurosawa N."/>
        </authorList>
    </citation>
    <scope>NUCLEOTIDE SEQUENCE [LARGE SCALE GENOMIC DNA]</scope>
    <source>
        <strain evidence="2 3">JCM32116</strain>
    </source>
</reference>
<evidence type="ECO:0000313" key="2">
    <source>
        <dbReference type="EMBL" id="BDB99386.1"/>
    </source>
</evidence>
<feature type="transmembrane region" description="Helical" evidence="1">
    <location>
        <begin position="246"/>
        <end position="261"/>
    </location>
</feature>
<gene>
    <name evidence="2" type="ORF">SACC_24030</name>
</gene>
<feature type="transmembrane region" description="Helical" evidence="1">
    <location>
        <begin position="192"/>
        <end position="209"/>
    </location>
</feature>
<feature type="transmembrane region" description="Helical" evidence="1">
    <location>
        <begin position="296"/>
        <end position="314"/>
    </location>
</feature>
<keyword evidence="3" id="KW-1185">Reference proteome</keyword>
<feature type="transmembrane region" description="Helical" evidence="1">
    <location>
        <begin position="163"/>
        <end position="180"/>
    </location>
</feature>
<name>A0AAQ4CUA5_9CREN</name>
<sequence length="348" mass="39313">MGLKRKILVFSFAFSSIGGPLALVGQFSQSISALEVILSIILFMPVTYLTYYSMNKIWDRGGLYDYVNKFTPKISPYLLYFWVFSYFLYLSYTIDYIVYWILNFNGIISYLLVLGLSSAISIIVLFERELEFLLASTIMQILFIIPIHWSLKLISPYEMTVNGVISTALLYVCITLTPFVGNGKDKEGISGIIYAYLISGALLLMDSFFSIPRLIYLVSSLSTFSLIIVEFMSLRNLLSKFNVNKIYLIIVFLVSTLISLIDPKGYYIYTISPSVASLYVALSIFFTSITISAENLLIRILGIISIGLMAYGFFTSLQFSSLTILIEQIASILIIFGISTFKMKRKIA</sequence>
<feature type="transmembrane region" description="Helical" evidence="1">
    <location>
        <begin position="320"/>
        <end position="341"/>
    </location>
</feature>
<proteinExistence type="predicted"/>
<evidence type="ECO:0000313" key="3">
    <source>
        <dbReference type="Proteomes" id="UP001319921"/>
    </source>
</evidence>
<feature type="transmembrane region" description="Helical" evidence="1">
    <location>
        <begin position="77"/>
        <end position="101"/>
    </location>
</feature>
<feature type="transmembrane region" description="Helical" evidence="1">
    <location>
        <begin position="267"/>
        <end position="289"/>
    </location>
</feature>
<evidence type="ECO:0000256" key="1">
    <source>
        <dbReference type="SAM" id="Phobius"/>
    </source>
</evidence>
<keyword evidence="1" id="KW-1133">Transmembrane helix</keyword>
<feature type="transmembrane region" description="Helical" evidence="1">
    <location>
        <begin position="31"/>
        <end position="51"/>
    </location>
</feature>
<dbReference type="AlphaFoldDB" id="A0AAQ4CUA5"/>